<dbReference type="SUPFAM" id="SSF56672">
    <property type="entry name" value="DNA/RNA polymerases"/>
    <property type="match status" value="1"/>
</dbReference>
<proteinExistence type="predicted"/>
<dbReference type="InterPro" id="IPR000477">
    <property type="entry name" value="RT_dom"/>
</dbReference>
<reference evidence="2 3" key="1">
    <citation type="submission" date="2020-12" db="EMBL/GenBank/DDBJ databases">
        <title>Metabolic potential, ecology and presence of endohyphal bacteria is reflected in genomic diversity of Mucoromycotina.</title>
        <authorList>
            <person name="Muszewska A."/>
            <person name="Okrasinska A."/>
            <person name="Steczkiewicz K."/>
            <person name="Drgas O."/>
            <person name="Orlowska M."/>
            <person name="Perlinska-Lenart U."/>
            <person name="Aleksandrzak-Piekarczyk T."/>
            <person name="Szatraj K."/>
            <person name="Zielenkiewicz U."/>
            <person name="Pilsyk S."/>
            <person name="Malc E."/>
            <person name="Mieczkowski P."/>
            <person name="Kruszewska J.S."/>
            <person name="Biernat P."/>
            <person name="Pawlowska J."/>
        </authorList>
    </citation>
    <scope>NUCLEOTIDE SEQUENCE [LARGE SCALE GENOMIC DNA]</scope>
    <source>
        <strain evidence="2 3">CBS 142.35</strain>
    </source>
</reference>
<evidence type="ECO:0000313" key="3">
    <source>
        <dbReference type="Proteomes" id="UP000646827"/>
    </source>
</evidence>
<feature type="domain" description="Reverse transcriptase" evidence="1">
    <location>
        <begin position="152"/>
        <end position="301"/>
    </location>
</feature>
<dbReference type="PANTHER" id="PTHR19446">
    <property type="entry name" value="REVERSE TRANSCRIPTASES"/>
    <property type="match status" value="1"/>
</dbReference>
<dbReference type="Proteomes" id="UP000646827">
    <property type="component" value="Unassembled WGS sequence"/>
</dbReference>
<evidence type="ECO:0000259" key="1">
    <source>
        <dbReference type="PROSITE" id="PS50878"/>
    </source>
</evidence>
<evidence type="ECO:0000313" key="2">
    <source>
        <dbReference type="EMBL" id="KAG2221275.1"/>
    </source>
</evidence>
<dbReference type="InterPro" id="IPR043502">
    <property type="entry name" value="DNA/RNA_pol_sf"/>
</dbReference>
<gene>
    <name evidence="2" type="ORF">INT45_000188</name>
</gene>
<dbReference type="AlphaFoldDB" id="A0A8H7S245"/>
<dbReference type="OrthoDB" id="2212429at2759"/>
<name>A0A8H7S245_9FUNG</name>
<dbReference type="EMBL" id="JAEPRB010000113">
    <property type="protein sequence ID" value="KAG2221275.1"/>
    <property type="molecule type" value="Genomic_DNA"/>
</dbReference>
<protein>
    <recommendedName>
        <fullName evidence="1">Reverse transcriptase domain-containing protein</fullName>
    </recommendedName>
</protein>
<accession>A0A8H7S245</accession>
<feature type="non-terminal residue" evidence="2">
    <location>
        <position position="1"/>
    </location>
</feature>
<sequence length="301" mass="34077">SASASVSAFADADADSPVIRSDPIHSNCHTSRLQKEITDILVIRSGTTWREKSEISAGYLKRTIQQRQASRYIAQLQHPTNASLIYYPSTSCLDSSAAESLSDEFDIDELQEAAKKSPKKSSPRVDRLSYSFWYLFFQHPLYTDIIMTIYTQACKDAFYPFSWQETCLVLLPKKGDLSSLRNWRPLSLINCDAKIFIADNGLLVQLMMEQAKQQSNSKTLGLMLDFEKAYDRIHPLYLSRVLEKFGFPASTIKSIINLFFNTKISININGYLSNTITQHRGLRQGDPLSPILFTLAIEPLL</sequence>
<keyword evidence="3" id="KW-1185">Reference proteome</keyword>
<comment type="caution">
    <text evidence="2">The sequence shown here is derived from an EMBL/GenBank/DDBJ whole genome shotgun (WGS) entry which is preliminary data.</text>
</comment>
<organism evidence="2 3">
    <name type="scientific">Circinella minor</name>
    <dbReference type="NCBI Taxonomy" id="1195481"/>
    <lineage>
        <taxon>Eukaryota</taxon>
        <taxon>Fungi</taxon>
        <taxon>Fungi incertae sedis</taxon>
        <taxon>Mucoromycota</taxon>
        <taxon>Mucoromycotina</taxon>
        <taxon>Mucoromycetes</taxon>
        <taxon>Mucorales</taxon>
        <taxon>Lichtheimiaceae</taxon>
        <taxon>Circinella</taxon>
    </lineage>
</organism>
<dbReference type="Pfam" id="PF00078">
    <property type="entry name" value="RVT_1"/>
    <property type="match status" value="1"/>
</dbReference>
<dbReference type="PROSITE" id="PS50878">
    <property type="entry name" value="RT_POL"/>
    <property type="match status" value="1"/>
</dbReference>